<name>A0A0G3XK35_9SPHN</name>
<gene>
    <name evidence="1" type="ORF">AB433_15005</name>
</gene>
<dbReference type="AlphaFoldDB" id="A0A0G3XK35"/>
<evidence type="ECO:0000313" key="1">
    <source>
        <dbReference type="EMBL" id="AKM10981.1"/>
    </source>
</evidence>
<dbReference type="EMBL" id="CP011770">
    <property type="protein sequence ID" value="AKM10981.1"/>
    <property type="molecule type" value="Genomic_DNA"/>
</dbReference>
<reference evidence="1 2" key="1">
    <citation type="submission" date="2015-06" db="EMBL/GenBank/DDBJ databases">
        <authorList>
            <person name="Zeng Y."/>
            <person name="Huang Y."/>
        </authorList>
    </citation>
    <scope>NUCLEOTIDE SEQUENCE [LARGE SCALE GENOMIC DNA]</scope>
    <source>
        <strain evidence="1 2">PQ-2</strain>
    </source>
</reference>
<accession>A0A0G3XK35</accession>
<dbReference type="Proteomes" id="UP000035287">
    <property type="component" value="Chromosome"/>
</dbReference>
<evidence type="ECO:0008006" key="3">
    <source>
        <dbReference type="Google" id="ProtNLM"/>
    </source>
</evidence>
<sequence>MLEIPRNRLSIADRVNIKVDNGIRTSGIVVWDRNAFVGIKFDSCLHEAVVSFLAFSAKASHLTRNAPSDRFGRTLPRLRADVLP</sequence>
<dbReference type="KEGG" id="cna:AB433_15005"/>
<proteinExistence type="predicted"/>
<evidence type="ECO:0000313" key="2">
    <source>
        <dbReference type="Proteomes" id="UP000035287"/>
    </source>
</evidence>
<dbReference type="PATRIC" id="fig|1348774.3.peg.3152"/>
<organism evidence="1 2">
    <name type="scientific">Croceicoccus naphthovorans</name>
    <dbReference type="NCBI Taxonomy" id="1348774"/>
    <lineage>
        <taxon>Bacteria</taxon>
        <taxon>Pseudomonadati</taxon>
        <taxon>Pseudomonadota</taxon>
        <taxon>Alphaproteobacteria</taxon>
        <taxon>Sphingomonadales</taxon>
        <taxon>Erythrobacteraceae</taxon>
        <taxon>Croceicoccus</taxon>
    </lineage>
</organism>
<keyword evidence="2" id="KW-1185">Reference proteome</keyword>
<protein>
    <recommendedName>
        <fullName evidence="3">PilZ domain-containing protein</fullName>
    </recommendedName>
</protein>